<name>A0AA87UT52_9MICO</name>
<comment type="caution">
    <text evidence="1">The sequence shown here is derived from an EMBL/GenBank/DDBJ whole genome shotgun (WGS) entry which is preliminary data.</text>
</comment>
<dbReference type="InterPro" id="IPR012349">
    <property type="entry name" value="Split_barrel_FMN-bd"/>
</dbReference>
<dbReference type="AlphaFoldDB" id="A0AA87UT52"/>
<evidence type="ECO:0000313" key="1">
    <source>
        <dbReference type="EMBL" id="GEK81676.1"/>
    </source>
</evidence>
<dbReference type="Gene3D" id="2.30.110.10">
    <property type="entry name" value="Electron Transport, Fmn-binding Protein, Chain A"/>
    <property type="match status" value="1"/>
</dbReference>
<dbReference type="RefSeq" id="WP_146797710.1">
    <property type="nucleotide sequence ID" value="NZ_BJUU01000040.1"/>
</dbReference>
<dbReference type="Pfam" id="PF10012">
    <property type="entry name" value="DUF2255"/>
    <property type="match status" value="1"/>
</dbReference>
<reference evidence="1 2" key="1">
    <citation type="submission" date="2019-07" db="EMBL/GenBank/DDBJ databases">
        <title>Whole genome shotgun sequence of Agrococcus baldri NBRC 103055.</title>
        <authorList>
            <person name="Hosoyama A."/>
            <person name="Uohara A."/>
            <person name="Ohji S."/>
            <person name="Ichikawa N."/>
        </authorList>
    </citation>
    <scope>NUCLEOTIDE SEQUENCE [LARGE SCALE GENOMIC DNA]</scope>
    <source>
        <strain evidence="1 2">NBRC 103055</strain>
    </source>
</reference>
<dbReference type="SUPFAM" id="SSF50475">
    <property type="entry name" value="FMN-binding split barrel"/>
    <property type="match status" value="1"/>
</dbReference>
<keyword evidence="2" id="KW-1185">Reference proteome</keyword>
<dbReference type="Proteomes" id="UP000321749">
    <property type="component" value="Unassembled WGS sequence"/>
</dbReference>
<sequence length="125" mass="13561">MTWNPDDLAAVHAAQELHITTSRADGSLRTPVPVWHAAVDGELYVRSANGPSGGWYRRVLRGLAAHVRAGGISTDVTAEHLDEDDPRHQAIDAALREKYASMPQYVAPIVSPESRQVTLRLTAVG</sequence>
<evidence type="ECO:0008006" key="3">
    <source>
        <dbReference type="Google" id="ProtNLM"/>
    </source>
</evidence>
<organism evidence="1 2">
    <name type="scientific">Agrococcus baldri</name>
    <dbReference type="NCBI Taxonomy" id="153730"/>
    <lineage>
        <taxon>Bacteria</taxon>
        <taxon>Bacillati</taxon>
        <taxon>Actinomycetota</taxon>
        <taxon>Actinomycetes</taxon>
        <taxon>Micrococcales</taxon>
        <taxon>Microbacteriaceae</taxon>
        <taxon>Agrococcus</taxon>
    </lineage>
</organism>
<dbReference type="EMBL" id="BJUU01000040">
    <property type="protein sequence ID" value="GEK81676.1"/>
    <property type="molecule type" value="Genomic_DNA"/>
</dbReference>
<gene>
    <name evidence="1" type="ORF">ABA31_30270</name>
</gene>
<proteinExistence type="predicted"/>
<evidence type="ECO:0000313" key="2">
    <source>
        <dbReference type="Proteomes" id="UP000321749"/>
    </source>
</evidence>
<protein>
    <recommendedName>
        <fullName evidence="3">DUF2255 domain-containing protein</fullName>
    </recommendedName>
</protein>
<accession>A0AA87UT52</accession>
<dbReference type="InterPro" id="IPR016888">
    <property type="entry name" value="UCP028498"/>
</dbReference>